<dbReference type="Gene3D" id="3.40.50.880">
    <property type="match status" value="1"/>
</dbReference>
<dbReference type="Gene3D" id="3.30.160.20">
    <property type="match status" value="1"/>
</dbReference>
<evidence type="ECO:0000256" key="1">
    <source>
        <dbReference type="ARBA" id="ARBA00010835"/>
    </source>
</evidence>
<dbReference type="InterPro" id="IPR004374">
    <property type="entry name" value="PrfB"/>
</dbReference>
<dbReference type="InterPro" id="IPR006675">
    <property type="entry name" value="HDIG_dom"/>
</dbReference>
<dbReference type="Pfam" id="PF00472">
    <property type="entry name" value="RF-1"/>
    <property type="match status" value="1"/>
</dbReference>
<keyword evidence="4" id="KW-0472">Membrane</keyword>
<dbReference type="SMART" id="SM00937">
    <property type="entry name" value="PCRF"/>
    <property type="match status" value="1"/>
</dbReference>
<organism evidence="6 7">
    <name type="scientific">Durusdinium trenchii</name>
    <dbReference type="NCBI Taxonomy" id="1381693"/>
    <lineage>
        <taxon>Eukaryota</taxon>
        <taxon>Sar</taxon>
        <taxon>Alveolata</taxon>
        <taxon>Dinophyceae</taxon>
        <taxon>Suessiales</taxon>
        <taxon>Symbiodiniaceae</taxon>
        <taxon>Durusdinium</taxon>
    </lineage>
</organism>
<comment type="similarity">
    <text evidence="1">Belongs to the prokaryotic/mitochondrial release factor family.</text>
</comment>
<dbReference type="PANTHER" id="PTHR43116:SF3">
    <property type="entry name" value="CLASS I PEPTIDE CHAIN RELEASE FACTOR"/>
    <property type="match status" value="1"/>
</dbReference>
<feature type="transmembrane region" description="Helical" evidence="4">
    <location>
        <begin position="1224"/>
        <end position="1247"/>
    </location>
</feature>
<dbReference type="Gene3D" id="1.20.58.410">
    <property type="entry name" value="Release factor"/>
    <property type="match status" value="1"/>
</dbReference>
<sequence>MAAPDFWDDQEKAQELISELQTLNATLRPLSEVIQKGDDLGVLLEFLDEDEAEETVSELEETRTQLHSKVDSVELQASMRNPEDSGNAYMTIQAGEGGTDSADFAEMLMRMYLRWAQEHDYSVEEVDRSDAEEAGIRNVTLHLKGDYAFGYLKGETGNHRLIRISPFDSAGRRHTSFAAVDVIPDLGDGSDIEIDWDKDVREDVYRAGGAGGQHVNKTSSAIRLTHLPTGVVAQCQNERSQHQNRATARKMLLAKLYQMEQEKKEQAMAARRGEKSKIGFGGQTIRHYVLQPQQFVKDDRTDLKQSNPFEVLDGALDPFIEMTHRSIPIAALLMALATMSHNARSSAAEPLKGLLITGGCCHDYGNQKTIITEGLSQRLNIEFDVVHEGGTSRDHKVSVYEDPNWAKKYDVIIHNECFGAVVDPKFVKSITSAHFAGVPGVFIHCSLHSYRNSGAADAWRELIGVTSRSHERHRALAVRKLDVSHPVLTEFPSEWKTPNGELYKIEQVWPNCTPLAIAYGADTDKDHVVAWVNRFGDAKVFGTSLGHHNETMNNDIWLGLVSRGVLWVCDKLDDSGAPIEGYEGSGIKPIEADKRRREKMAREDDIALLHEYVESESLRRHMYAVEVAMRAYAKKFGEDEAVWGTVGLLHDFDYEKWPDPPDHPLKGSEILAQRGYSQEIIYAIKSHADYLEDCPRLSRLDKTLYACDELAGFITACALVRPQRIEGLTAKSVKKKMKQASFAAAVNREDIVRGAEDLGVDLTEHMTFVIEAMQSIADELGLEWGEIAAVWFDILASIAFVLGGGNLLKVHLQRISDRVAGWGYSAVTVSAFLITLVCGLLKLGAHPSENTEFAGETFAHCPIELLPVARIPGTVPPRGDGAPLPKSVRRQFSADDGELRFRGWMTPQQRSELAGYQDTLEWQCTVEELYAAAMIKRISRACLATPPEAAKVIENLAAQSSIRTRVDVADVPEGFAIPPEAKDRVHLEAGHLEVVGPMSAPLRNALASDWCDYDVARTLGPEARQQLLDQLNASGHSLNEAQREVLQQQLDAAWDASGLIFALETPPTPPEQQPTACELLAAREAGDDEMFEALLNPEAAPTPERTPLNAEQRQLVNEFTESTSMSVGELQVALEAAGPWEAWQTAALESFLSAQPTQAEQYRDLGLALLTEGPLTADQRALLLDPFRQQFAWRQTIGKLFVASQGANKYSWSGDYNEQGTPFWWIYQYIFVPLLTTTFAMLAFYVASAAFRAFRAKNVEAILLLGTAFIILMGRTYLGYYVTAWLPDSLSGLKIDQLTVSIMEVFNTAGNRAIMIGIALGIASTSLKVLLGVDRSYLGSD</sequence>
<dbReference type="HAMAP" id="MF_00094">
    <property type="entry name" value="Rel_fac_2"/>
    <property type="match status" value="1"/>
</dbReference>
<dbReference type="Gene3D" id="3.30.70.1660">
    <property type="match status" value="1"/>
</dbReference>
<feature type="coiled-coil region" evidence="3">
    <location>
        <begin position="49"/>
        <end position="76"/>
    </location>
</feature>
<accession>A0ABP0RQ69</accession>
<dbReference type="InterPro" id="IPR029010">
    <property type="entry name" value="ThuA-like"/>
</dbReference>
<dbReference type="EMBL" id="CAXAMM010042071">
    <property type="protein sequence ID" value="CAK9102810.1"/>
    <property type="molecule type" value="Genomic_DNA"/>
</dbReference>
<dbReference type="Gene3D" id="1.10.3210.10">
    <property type="entry name" value="Hypothetical protein af1432"/>
    <property type="match status" value="1"/>
</dbReference>
<feature type="transmembrane region" description="Helical" evidence="4">
    <location>
        <begin position="788"/>
        <end position="808"/>
    </location>
</feature>
<feature type="domain" description="Prokaryotic-type class I peptide chain release factors" evidence="5">
    <location>
        <begin position="206"/>
        <end position="222"/>
    </location>
</feature>
<keyword evidence="4" id="KW-1133">Transmembrane helix</keyword>
<dbReference type="NCBIfam" id="TIGR00277">
    <property type="entry name" value="HDIG"/>
    <property type="match status" value="1"/>
</dbReference>
<dbReference type="PANTHER" id="PTHR43116">
    <property type="entry name" value="PEPTIDE CHAIN RELEASE FACTOR 2"/>
    <property type="match status" value="1"/>
</dbReference>
<dbReference type="InterPro" id="IPR045853">
    <property type="entry name" value="Pep_chain_release_fac_I_sf"/>
</dbReference>
<evidence type="ECO:0000313" key="6">
    <source>
        <dbReference type="EMBL" id="CAK9102810.1"/>
    </source>
</evidence>
<feature type="transmembrane region" description="Helical" evidence="4">
    <location>
        <begin position="1259"/>
        <end position="1278"/>
    </location>
</feature>
<evidence type="ECO:0000256" key="4">
    <source>
        <dbReference type="SAM" id="Phobius"/>
    </source>
</evidence>
<evidence type="ECO:0000256" key="2">
    <source>
        <dbReference type="ARBA" id="ARBA00022917"/>
    </source>
</evidence>
<dbReference type="Pfam" id="PF06283">
    <property type="entry name" value="ThuA"/>
    <property type="match status" value="1"/>
</dbReference>
<keyword evidence="4" id="KW-0812">Transmembrane</keyword>
<dbReference type="Proteomes" id="UP001642464">
    <property type="component" value="Unassembled WGS sequence"/>
</dbReference>
<dbReference type="InterPro" id="IPR000352">
    <property type="entry name" value="Pep_chain_release_fac_I"/>
</dbReference>
<dbReference type="SUPFAM" id="SSF75620">
    <property type="entry name" value="Release factor"/>
    <property type="match status" value="1"/>
</dbReference>
<evidence type="ECO:0000256" key="3">
    <source>
        <dbReference type="SAM" id="Coils"/>
    </source>
</evidence>
<feature type="transmembrane region" description="Helical" evidence="4">
    <location>
        <begin position="820"/>
        <end position="843"/>
    </location>
</feature>
<dbReference type="SUPFAM" id="SSF109604">
    <property type="entry name" value="HD-domain/PDEase-like"/>
    <property type="match status" value="1"/>
</dbReference>
<comment type="caution">
    <text evidence="6">The sequence shown here is derived from an EMBL/GenBank/DDBJ whole genome shotgun (WGS) entry which is preliminary data.</text>
</comment>
<dbReference type="PROSITE" id="PS00745">
    <property type="entry name" value="RF_PROK_I"/>
    <property type="match status" value="1"/>
</dbReference>
<evidence type="ECO:0000259" key="5">
    <source>
        <dbReference type="PROSITE" id="PS00745"/>
    </source>
</evidence>
<protein>
    <submittedName>
        <fullName evidence="6">Peptide chain release factor 2 (RF-2)</fullName>
    </submittedName>
</protein>
<feature type="transmembrane region" description="Helical" evidence="4">
    <location>
        <begin position="1313"/>
        <end position="1331"/>
    </location>
</feature>
<proteinExistence type="inferred from homology"/>
<dbReference type="NCBIfam" id="TIGR00020">
    <property type="entry name" value="prfB"/>
    <property type="match status" value="1"/>
</dbReference>
<keyword evidence="3" id="KW-0175">Coiled coil</keyword>
<keyword evidence="2" id="KW-0648">Protein biosynthesis</keyword>
<name>A0ABP0RQ69_9DINO</name>
<keyword evidence="7" id="KW-1185">Reference proteome</keyword>
<dbReference type="InterPro" id="IPR005139">
    <property type="entry name" value="PCRF"/>
</dbReference>
<gene>
    <name evidence="6" type="ORF">SCF082_LOCUS48044</name>
</gene>
<evidence type="ECO:0000313" key="7">
    <source>
        <dbReference type="Proteomes" id="UP001642464"/>
    </source>
</evidence>
<dbReference type="InterPro" id="IPR029062">
    <property type="entry name" value="Class_I_gatase-like"/>
</dbReference>
<reference evidence="6 7" key="1">
    <citation type="submission" date="2024-02" db="EMBL/GenBank/DDBJ databases">
        <authorList>
            <person name="Chen Y."/>
            <person name="Shah S."/>
            <person name="Dougan E. K."/>
            <person name="Thang M."/>
            <person name="Chan C."/>
        </authorList>
    </citation>
    <scope>NUCLEOTIDE SEQUENCE [LARGE SCALE GENOMIC DNA]</scope>
</reference>
<dbReference type="SUPFAM" id="SSF52317">
    <property type="entry name" value="Class I glutamine amidotransferase-like"/>
    <property type="match status" value="1"/>
</dbReference>
<dbReference type="Pfam" id="PF03462">
    <property type="entry name" value="PCRF"/>
    <property type="match status" value="1"/>
</dbReference>